<dbReference type="RefSeq" id="WP_173532346.1">
    <property type="nucleotide sequence ID" value="NZ_CP054143.1"/>
</dbReference>
<sequence>MTAIALVPAAGSGSRMASATPKQYLDLLGQPLIAHTLRALLGAASIAQVVVVISPADEWWESYDWAALLGESLARLLVLRVGGVSRAESVMNGLTALATSPVDNPQAGQHAQGFATSDDIWVLVHDAARPCITSQQVEAMIVQLEYDAVGGILAVPVADTLKVAVNHSAEPRIAHTTPRAGLWQAQTPQMFRRGPLLAALQDALPEHVAEITDEASALERLGHSPKLIMGSPWNLKVTYPQDLQLAGLLLQANR</sequence>
<dbReference type="Gene3D" id="3.90.550.10">
    <property type="entry name" value="Spore Coat Polysaccharide Biosynthesis Protein SpsA, Chain A"/>
    <property type="match status" value="1"/>
</dbReference>
<dbReference type="GO" id="GO:0019288">
    <property type="term" value="P:isopentenyl diphosphate biosynthetic process, methylerythritol 4-phosphate pathway"/>
    <property type="evidence" value="ECO:0007669"/>
    <property type="project" value="UniProtKB-UniRule"/>
</dbReference>
<comment type="pathway">
    <text evidence="2 7">Isoprenoid biosynthesis; isopentenyl diphosphate biosynthesis via DXP pathway; isopentenyl diphosphate from 1-deoxy-D-xylulose 5-phosphate: step 2/6.</text>
</comment>
<organism evidence="8 9">
    <name type="scientific">Deefgea piscis</name>
    <dbReference type="NCBI Taxonomy" id="2739061"/>
    <lineage>
        <taxon>Bacteria</taxon>
        <taxon>Pseudomonadati</taxon>
        <taxon>Pseudomonadota</taxon>
        <taxon>Betaproteobacteria</taxon>
        <taxon>Neisseriales</taxon>
        <taxon>Chitinibacteraceae</taxon>
        <taxon>Deefgea</taxon>
    </lineage>
</organism>
<dbReference type="PANTHER" id="PTHR32125:SF4">
    <property type="entry name" value="2-C-METHYL-D-ERYTHRITOL 4-PHOSPHATE CYTIDYLYLTRANSFERASE, CHLOROPLASTIC"/>
    <property type="match status" value="1"/>
</dbReference>
<dbReference type="Proteomes" id="UP000504844">
    <property type="component" value="Chromosome"/>
</dbReference>
<dbReference type="KEGG" id="dee:HQN60_03350"/>
<keyword evidence="4 7" id="KW-0808">Transferase</keyword>
<evidence type="ECO:0000256" key="7">
    <source>
        <dbReference type="HAMAP-Rule" id="MF_00108"/>
    </source>
</evidence>
<dbReference type="SUPFAM" id="SSF53448">
    <property type="entry name" value="Nucleotide-diphospho-sugar transferases"/>
    <property type="match status" value="1"/>
</dbReference>
<dbReference type="InterPro" id="IPR050088">
    <property type="entry name" value="IspD/TarI_cytidylyltransf_bact"/>
</dbReference>
<dbReference type="HAMAP" id="MF_00108">
    <property type="entry name" value="IspD"/>
    <property type="match status" value="1"/>
</dbReference>
<dbReference type="NCBIfam" id="TIGR00453">
    <property type="entry name" value="ispD"/>
    <property type="match status" value="1"/>
</dbReference>
<dbReference type="InterPro" id="IPR018294">
    <property type="entry name" value="ISPD_synthase_CS"/>
</dbReference>
<dbReference type="EC" id="2.7.7.60" evidence="7"/>
<reference evidence="8 9" key="1">
    <citation type="submission" date="2020-05" db="EMBL/GenBank/DDBJ databases">
        <title>Complete genome sequence of Deefgea sp. D17.</title>
        <authorList>
            <person name="Bae J.-W."/>
            <person name="Han J.E."/>
        </authorList>
    </citation>
    <scope>NUCLEOTIDE SEQUENCE [LARGE SCALE GENOMIC DNA]</scope>
    <source>
        <strain evidence="8 9">D17</strain>
    </source>
</reference>
<evidence type="ECO:0000256" key="5">
    <source>
        <dbReference type="ARBA" id="ARBA00022695"/>
    </source>
</evidence>
<dbReference type="UniPathway" id="UPA00056">
    <property type="reaction ID" value="UER00093"/>
</dbReference>
<dbReference type="PANTHER" id="PTHR32125">
    <property type="entry name" value="2-C-METHYL-D-ERYTHRITOL 4-PHOSPHATE CYTIDYLYLTRANSFERASE, CHLOROPLASTIC"/>
    <property type="match status" value="1"/>
</dbReference>
<keyword evidence="9" id="KW-1185">Reference proteome</keyword>
<dbReference type="InterPro" id="IPR029044">
    <property type="entry name" value="Nucleotide-diphossugar_trans"/>
</dbReference>
<dbReference type="CDD" id="cd02516">
    <property type="entry name" value="CDP-ME_synthetase"/>
    <property type="match status" value="1"/>
</dbReference>
<dbReference type="PROSITE" id="PS01295">
    <property type="entry name" value="ISPD"/>
    <property type="match status" value="1"/>
</dbReference>
<proteinExistence type="inferred from homology"/>
<dbReference type="Pfam" id="PF01128">
    <property type="entry name" value="IspD"/>
    <property type="match status" value="2"/>
</dbReference>
<evidence type="ECO:0000313" key="8">
    <source>
        <dbReference type="EMBL" id="QKJ65838.1"/>
    </source>
</evidence>
<feature type="site" description="Positions MEP for the nucleophilic attack" evidence="7">
    <location>
        <position position="236"/>
    </location>
</feature>
<comment type="similarity">
    <text evidence="3 7">Belongs to the IspD/TarI cytidylyltransferase family. IspD subfamily.</text>
</comment>
<keyword evidence="6 7" id="KW-0414">Isoprene biosynthesis</keyword>
<dbReference type="GO" id="GO:0050518">
    <property type="term" value="F:2-C-methyl-D-erythritol 4-phosphate cytidylyltransferase activity"/>
    <property type="evidence" value="ECO:0007669"/>
    <property type="project" value="UniProtKB-UniRule"/>
</dbReference>
<keyword evidence="5 7" id="KW-0548">Nucleotidyltransferase</keyword>
<evidence type="ECO:0000256" key="6">
    <source>
        <dbReference type="ARBA" id="ARBA00023229"/>
    </source>
</evidence>
<evidence type="ECO:0000256" key="4">
    <source>
        <dbReference type="ARBA" id="ARBA00022679"/>
    </source>
</evidence>
<evidence type="ECO:0000256" key="1">
    <source>
        <dbReference type="ARBA" id="ARBA00001282"/>
    </source>
</evidence>
<dbReference type="InterPro" id="IPR034683">
    <property type="entry name" value="IspD/TarI"/>
</dbReference>
<dbReference type="FunFam" id="3.90.550.10:FF:000003">
    <property type="entry name" value="2-C-methyl-D-erythritol 4-phosphate cytidylyltransferase"/>
    <property type="match status" value="1"/>
</dbReference>
<feature type="site" description="Transition state stabilizer" evidence="7">
    <location>
        <position position="22"/>
    </location>
</feature>
<protein>
    <recommendedName>
        <fullName evidence="7">2-C-methyl-D-erythritol 4-phosphate cytidylyltransferase</fullName>
        <ecNumber evidence="7">2.7.7.60</ecNumber>
    </recommendedName>
    <alternativeName>
        <fullName evidence="7">4-diphosphocytidyl-2C-methyl-D-erythritol synthase</fullName>
    </alternativeName>
    <alternativeName>
        <fullName evidence="7">MEP cytidylyltransferase</fullName>
        <shortName evidence="7">MCT</shortName>
    </alternativeName>
</protein>
<feature type="site" description="Transition state stabilizer" evidence="7">
    <location>
        <position position="15"/>
    </location>
</feature>
<feature type="site" description="Positions MEP for the nucleophilic attack" evidence="7">
    <location>
        <position position="179"/>
    </location>
</feature>
<evidence type="ECO:0000256" key="2">
    <source>
        <dbReference type="ARBA" id="ARBA00004787"/>
    </source>
</evidence>
<dbReference type="EMBL" id="CP054143">
    <property type="protein sequence ID" value="QKJ65838.1"/>
    <property type="molecule type" value="Genomic_DNA"/>
</dbReference>
<comment type="function">
    <text evidence="7">Catalyzes the formation of 4-diphosphocytidyl-2-C-methyl-D-erythritol from CTP and 2-C-methyl-D-erythritol 4-phosphate (MEP).</text>
</comment>
<dbReference type="InterPro" id="IPR001228">
    <property type="entry name" value="IspD"/>
</dbReference>
<accession>A0A6M8SNT6</accession>
<name>A0A6M8SNT6_9NEIS</name>
<comment type="catalytic activity">
    <reaction evidence="1 7">
        <text>2-C-methyl-D-erythritol 4-phosphate + CTP + H(+) = 4-CDP-2-C-methyl-D-erythritol + diphosphate</text>
        <dbReference type="Rhea" id="RHEA:13429"/>
        <dbReference type="ChEBI" id="CHEBI:15378"/>
        <dbReference type="ChEBI" id="CHEBI:33019"/>
        <dbReference type="ChEBI" id="CHEBI:37563"/>
        <dbReference type="ChEBI" id="CHEBI:57823"/>
        <dbReference type="ChEBI" id="CHEBI:58262"/>
        <dbReference type="EC" id="2.7.7.60"/>
    </reaction>
</comment>
<evidence type="ECO:0000256" key="3">
    <source>
        <dbReference type="ARBA" id="ARBA00009789"/>
    </source>
</evidence>
<dbReference type="AlphaFoldDB" id="A0A6M8SNT6"/>
<evidence type="ECO:0000313" key="9">
    <source>
        <dbReference type="Proteomes" id="UP000504844"/>
    </source>
</evidence>
<gene>
    <name evidence="7" type="primary">ispD</name>
    <name evidence="8" type="ORF">HQN60_03350</name>
</gene>